<evidence type="ECO:0000313" key="2">
    <source>
        <dbReference type="EMBL" id="TFJ98036.1"/>
    </source>
</evidence>
<sequence>MAGAGSPARRLLPPCSRRGSAEAPEECLAPLRKEREVDKAEEERQSEELLKQTEVERQKIVWEWKELQEFLEEQEQRLLSQLEELERAIVQRRDEGLCKLSGEISMLSERGGEKGQQPLSQSLQGAGSTGSREDGKFQKPEPGFVVLEKRLCDFSLKSAVLQEVLLGFKETLRLELGSDTGTFLSLMGYAETSDQSPCYCTRKLLNSVKQCEPRDCPIHSSCGI</sequence>
<feature type="compositionally biased region" description="Polar residues" evidence="1">
    <location>
        <begin position="117"/>
        <end position="130"/>
    </location>
</feature>
<dbReference type="Proteomes" id="UP000297703">
    <property type="component" value="Unassembled WGS sequence"/>
</dbReference>
<keyword evidence="3" id="KW-1185">Reference proteome</keyword>
<accession>A0A4D9DL38</accession>
<dbReference type="OrthoDB" id="9428387at2759"/>
<dbReference type="InterPro" id="IPR050143">
    <property type="entry name" value="TRIM/RBCC"/>
</dbReference>
<dbReference type="PANTHER" id="PTHR24103">
    <property type="entry name" value="E3 UBIQUITIN-PROTEIN LIGASE TRIM"/>
    <property type="match status" value="1"/>
</dbReference>
<organism evidence="2 3">
    <name type="scientific">Platysternon megacephalum</name>
    <name type="common">big-headed turtle</name>
    <dbReference type="NCBI Taxonomy" id="55544"/>
    <lineage>
        <taxon>Eukaryota</taxon>
        <taxon>Metazoa</taxon>
        <taxon>Chordata</taxon>
        <taxon>Craniata</taxon>
        <taxon>Vertebrata</taxon>
        <taxon>Euteleostomi</taxon>
        <taxon>Archelosauria</taxon>
        <taxon>Testudinata</taxon>
        <taxon>Testudines</taxon>
        <taxon>Cryptodira</taxon>
        <taxon>Durocryptodira</taxon>
        <taxon>Testudinoidea</taxon>
        <taxon>Platysternidae</taxon>
        <taxon>Platysternon</taxon>
    </lineage>
</organism>
<name>A0A4D9DL38_9SAUR</name>
<dbReference type="STRING" id="55544.A0A4D9DL38"/>
<gene>
    <name evidence="2" type="ORF">DR999_PMT20080</name>
</gene>
<feature type="compositionally biased region" description="Basic and acidic residues" evidence="1">
    <location>
        <begin position="31"/>
        <end position="50"/>
    </location>
</feature>
<evidence type="ECO:0000313" key="3">
    <source>
        <dbReference type="Proteomes" id="UP000297703"/>
    </source>
</evidence>
<evidence type="ECO:0000256" key="1">
    <source>
        <dbReference type="SAM" id="MobiDB-lite"/>
    </source>
</evidence>
<dbReference type="AlphaFoldDB" id="A0A4D9DL38"/>
<proteinExistence type="predicted"/>
<dbReference type="EMBL" id="QXTE01000435">
    <property type="protein sequence ID" value="TFJ98036.1"/>
    <property type="molecule type" value="Genomic_DNA"/>
</dbReference>
<reference evidence="2 3" key="1">
    <citation type="submission" date="2019-04" db="EMBL/GenBank/DDBJ databases">
        <title>Draft genome of the big-headed turtle Platysternon megacephalum.</title>
        <authorList>
            <person name="Gong S."/>
        </authorList>
    </citation>
    <scope>NUCLEOTIDE SEQUENCE [LARGE SCALE GENOMIC DNA]</scope>
    <source>
        <strain evidence="2">DO16091913</strain>
        <tissue evidence="2">Muscle</tissue>
    </source>
</reference>
<protein>
    <submittedName>
        <fullName evidence="2">Tripartite motif-containing protein 7</fullName>
    </submittedName>
</protein>
<comment type="caution">
    <text evidence="2">The sequence shown here is derived from an EMBL/GenBank/DDBJ whole genome shotgun (WGS) entry which is preliminary data.</text>
</comment>
<reference evidence="2 3" key="2">
    <citation type="submission" date="2019-04" db="EMBL/GenBank/DDBJ databases">
        <title>The genome sequence of big-headed turtle.</title>
        <authorList>
            <person name="Gong S."/>
        </authorList>
    </citation>
    <scope>NUCLEOTIDE SEQUENCE [LARGE SCALE GENOMIC DNA]</scope>
    <source>
        <strain evidence="2">DO16091913</strain>
        <tissue evidence="2">Muscle</tissue>
    </source>
</reference>
<feature type="region of interest" description="Disordered" evidence="1">
    <location>
        <begin position="109"/>
        <end position="137"/>
    </location>
</feature>
<feature type="region of interest" description="Disordered" evidence="1">
    <location>
        <begin position="1"/>
        <end position="50"/>
    </location>
</feature>